<dbReference type="SMART" id="SM00091">
    <property type="entry name" value="PAS"/>
    <property type="match status" value="1"/>
</dbReference>
<dbReference type="NCBIfam" id="NF046044">
    <property type="entry name" value="PnpS"/>
    <property type="match status" value="1"/>
</dbReference>
<keyword evidence="12" id="KW-0175">Coiled coil</keyword>
<evidence type="ECO:0000256" key="13">
    <source>
        <dbReference type="SAM" id="Phobius"/>
    </source>
</evidence>
<comment type="catalytic activity">
    <reaction evidence="1">
        <text>ATP + protein L-histidine = ADP + protein N-phospho-L-histidine.</text>
        <dbReference type="EC" id="2.7.13.3"/>
    </reaction>
</comment>
<dbReference type="GO" id="GO:0000155">
    <property type="term" value="F:phosphorelay sensor kinase activity"/>
    <property type="evidence" value="ECO:0007669"/>
    <property type="project" value="InterPro"/>
</dbReference>
<dbReference type="InterPro" id="IPR036890">
    <property type="entry name" value="HATPase_C_sf"/>
</dbReference>
<evidence type="ECO:0000256" key="11">
    <source>
        <dbReference type="ARBA" id="ARBA00023136"/>
    </source>
</evidence>
<dbReference type="GO" id="GO:0016036">
    <property type="term" value="P:cellular response to phosphate starvation"/>
    <property type="evidence" value="ECO:0007669"/>
    <property type="project" value="TreeGrafter"/>
</dbReference>
<dbReference type="FunFam" id="3.30.565.10:FF:000006">
    <property type="entry name" value="Sensor histidine kinase WalK"/>
    <property type="match status" value="1"/>
</dbReference>
<dbReference type="PROSITE" id="PS50109">
    <property type="entry name" value="HIS_KIN"/>
    <property type="match status" value="1"/>
</dbReference>
<dbReference type="InterPro" id="IPR036097">
    <property type="entry name" value="HisK_dim/P_sf"/>
</dbReference>
<dbReference type="InterPro" id="IPR003660">
    <property type="entry name" value="HAMP_dom"/>
</dbReference>
<dbReference type="Pfam" id="PF08448">
    <property type="entry name" value="PAS_4"/>
    <property type="match status" value="1"/>
</dbReference>
<evidence type="ECO:0000256" key="7">
    <source>
        <dbReference type="ARBA" id="ARBA00022741"/>
    </source>
</evidence>
<dbReference type="Pfam" id="PF00672">
    <property type="entry name" value="HAMP"/>
    <property type="match status" value="1"/>
</dbReference>
<keyword evidence="4" id="KW-1003">Cell membrane</keyword>
<evidence type="ECO:0000256" key="3">
    <source>
        <dbReference type="ARBA" id="ARBA00012438"/>
    </source>
</evidence>
<dbReference type="SUPFAM" id="SSF158472">
    <property type="entry name" value="HAMP domain-like"/>
    <property type="match status" value="1"/>
</dbReference>
<proteinExistence type="predicted"/>
<keyword evidence="5" id="KW-0597">Phosphoprotein</keyword>
<feature type="transmembrane region" description="Helical" evidence="13">
    <location>
        <begin position="164"/>
        <end position="187"/>
    </location>
</feature>
<dbReference type="CDD" id="cd00075">
    <property type="entry name" value="HATPase"/>
    <property type="match status" value="1"/>
</dbReference>
<dbReference type="PANTHER" id="PTHR45453:SF1">
    <property type="entry name" value="PHOSPHATE REGULON SENSOR PROTEIN PHOR"/>
    <property type="match status" value="1"/>
</dbReference>
<dbReference type="FunFam" id="1.10.287.130:FF:000008">
    <property type="entry name" value="Two-component sensor histidine kinase"/>
    <property type="match status" value="1"/>
</dbReference>
<dbReference type="EMBL" id="AP019860">
    <property type="protein sequence ID" value="BBM83755.1"/>
    <property type="molecule type" value="Genomic_DNA"/>
</dbReference>
<evidence type="ECO:0000256" key="9">
    <source>
        <dbReference type="ARBA" id="ARBA00022840"/>
    </source>
</evidence>
<dbReference type="InterPro" id="IPR013656">
    <property type="entry name" value="PAS_4"/>
</dbReference>
<dbReference type="Gene3D" id="3.30.450.20">
    <property type="entry name" value="PAS domain"/>
    <property type="match status" value="1"/>
</dbReference>
<dbReference type="SMART" id="SM00304">
    <property type="entry name" value="HAMP"/>
    <property type="match status" value="1"/>
</dbReference>
<dbReference type="PROSITE" id="PS50885">
    <property type="entry name" value="HAMP"/>
    <property type="match status" value="1"/>
</dbReference>
<evidence type="ECO:0000256" key="2">
    <source>
        <dbReference type="ARBA" id="ARBA00004236"/>
    </source>
</evidence>
<dbReference type="Pfam" id="PF16736">
    <property type="entry name" value="sCache_like"/>
    <property type="match status" value="1"/>
</dbReference>
<keyword evidence="11 13" id="KW-0472">Membrane</keyword>
<dbReference type="SUPFAM" id="SSF47384">
    <property type="entry name" value="Homodimeric domain of signal transducing histidine kinase"/>
    <property type="match status" value="1"/>
</dbReference>
<dbReference type="OrthoDB" id="9813151at2"/>
<dbReference type="KEGG" id="uam:UABAM_02109"/>
<dbReference type="InterPro" id="IPR005467">
    <property type="entry name" value="His_kinase_dom"/>
</dbReference>
<dbReference type="SMART" id="SM00388">
    <property type="entry name" value="HisKA"/>
    <property type="match status" value="1"/>
</dbReference>
<dbReference type="Pfam" id="PF00512">
    <property type="entry name" value="HisKA"/>
    <property type="match status" value="1"/>
</dbReference>
<dbReference type="Pfam" id="PF02518">
    <property type="entry name" value="HATPase_c"/>
    <property type="match status" value="1"/>
</dbReference>
<dbReference type="Gene3D" id="3.30.565.10">
    <property type="entry name" value="Histidine kinase-like ATPase, C-terminal domain"/>
    <property type="match status" value="1"/>
</dbReference>
<evidence type="ECO:0000256" key="4">
    <source>
        <dbReference type="ARBA" id="ARBA00022475"/>
    </source>
</evidence>
<keyword evidence="7" id="KW-0547">Nucleotide-binding</keyword>
<dbReference type="PROSITE" id="PS50112">
    <property type="entry name" value="PAS"/>
    <property type="match status" value="1"/>
</dbReference>
<dbReference type="SUPFAM" id="SSF55874">
    <property type="entry name" value="ATPase domain of HSP90 chaperone/DNA topoisomerase II/histidine kinase"/>
    <property type="match status" value="1"/>
</dbReference>
<dbReference type="Gene3D" id="1.10.287.130">
    <property type="match status" value="1"/>
</dbReference>
<reference evidence="17 18" key="1">
    <citation type="submission" date="2019-08" db="EMBL/GenBank/DDBJ databases">
        <title>Complete genome sequence of Candidatus Uab amorphum.</title>
        <authorList>
            <person name="Shiratori T."/>
            <person name="Suzuki S."/>
            <person name="Kakizawa Y."/>
            <person name="Ishida K."/>
        </authorList>
    </citation>
    <scope>NUCLEOTIDE SEQUENCE [LARGE SCALE GENOMIC DNA]</scope>
    <source>
        <strain evidence="17 18">SRT547</strain>
    </source>
</reference>
<dbReference type="InterPro" id="IPR031967">
    <property type="entry name" value="PhoR_single_Cache-like_dom"/>
</dbReference>
<accession>A0A5S9INE6</accession>
<keyword evidence="13" id="KW-1133">Transmembrane helix</keyword>
<evidence type="ECO:0000256" key="8">
    <source>
        <dbReference type="ARBA" id="ARBA00022777"/>
    </source>
</evidence>
<dbReference type="PANTHER" id="PTHR45453">
    <property type="entry name" value="PHOSPHATE REGULON SENSOR PROTEIN PHOR"/>
    <property type="match status" value="1"/>
</dbReference>
<keyword evidence="6" id="KW-0808">Transferase</keyword>
<evidence type="ECO:0000256" key="6">
    <source>
        <dbReference type="ARBA" id="ARBA00022679"/>
    </source>
</evidence>
<dbReference type="CDD" id="cd00130">
    <property type="entry name" value="PAS"/>
    <property type="match status" value="1"/>
</dbReference>
<evidence type="ECO:0000259" key="16">
    <source>
        <dbReference type="PROSITE" id="PS50885"/>
    </source>
</evidence>
<feature type="transmembrane region" description="Helical" evidence="13">
    <location>
        <begin position="12"/>
        <end position="31"/>
    </location>
</feature>
<dbReference type="InterPro" id="IPR004358">
    <property type="entry name" value="Sig_transdc_His_kin-like_C"/>
</dbReference>
<dbReference type="RefSeq" id="WP_151967940.1">
    <property type="nucleotide sequence ID" value="NZ_AP019860.1"/>
</dbReference>
<evidence type="ECO:0000256" key="10">
    <source>
        <dbReference type="ARBA" id="ARBA00023012"/>
    </source>
</evidence>
<dbReference type="GO" id="GO:0004721">
    <property type="term" value="F:phosphoprotein phosphatase activity"/>
    <property type="evidence" value="ECO:0007669"/>
    <property type="project" value="TreeGrafter"/>
</dbReference>
<feature type="domain" description="PAS" evidence="15">
    <location>
        <begin position="245"/>
        <end position="318"/>
    </location>
</feature>
<dbReference type="InterPro" id="IPR003661">
    <property type="entry name" value="HisK_dim/P_dom"/>
</dbReference>
<protein>
    <recommendedName>
        <fullName evidence="3">histidine kinase</fullName>
        <ecNumber evidence="3">2.7.13.3</ecNumber>
    </recommendedName>
</protein>
<keyword evidence="18" id="KW-1185">Reference proteome</keyword>
<dbReference type="Gene3D" id="6.10.340.10">
    <property type="match status" value="1"/>
</dbReference>
<dbReference type="SMART" id="SM00387">
    <property type="entry name" value="HATPase_c"/>
    <property type="match status" value="1"/>
</dbReference>
<dbReference type="GO" id="GO:0005524">
    <property type="term" value="F:ATP binding"/>
    <property type="evidence" value="ECO:0007669"/>
    <property type="project" value="UniProtKB-KW"/>
</dbReference>
<evidence type="ECO:0000256" key="5">
    <source>
        <dbReference type="ARBA" id="ARBA00022553"/>
    </source>
</evidence>
<dbReference type="AlphaFoldDB" id="A0A5S9INE6"/>
<evidence type="ECO:0000313" key="18">
    <source>
        <dbReference type="Proteomes" id="UP000326354"/>
    </source>
</evidence>
<gene>
    <name evidence="17" type="ORF">UABAM_02109</name>
</gene>
<feature type="coiled-coil region" evidence="12">
    <location>
        <begin position="225"/>
        <end position="252"/>
    </location>
</feature>
<dbReference type="CDD" id="cd06225">
    <property type="entry name" value="HAMP"/>
    <property type="match status" value="1"/>
</dbReference>
<comment type="subcellular location">
    <subcellularLocation>
        <location evidence="2">Cell membrane</location>
    </subcellularLocation>
</comment>
<evidence type="ECO:0000256" key="1">
    <source>
        <dbReference type="ARBA" id="ARBA00000085"/>
    </source>
</evidence>
<dbReference type="InterPro" id="IPR003594">
    <property type="entry name" value="HATPase_dom"/>
</dbReference>
<dbReference type="PRINTS" id="PR00344">
    <property type="entry name" value="BCTRLSENSOR"/>
</dbReference>
<evidence type="ECO:0000259" key="14">
    <source>
        <dbReference type="PROSITE" id="PS50109"/>
    </source>
</evidence>
<dbReference type="Proteomes" id="UP000326354">
    <property type="component" value="Chromosome"/>
</dbReference>
<keyword evidence="13" id="KW-0812">Transmembrane</keyword>
<evidence type="ECO:0000256" key="12">
    <source>
        <dbReference type="SAM" id="Coils"/>
    </source>
</evidence>
<feature type="domain" description="HAMP" evidence="16">
    <location>
        <begin position="188"/>
        <end position="240"/>
    </location>
</feature>
<keyword evidence="8 17" id="KW-0418">Kinase</keyword>
<organism evidence="17 18">
    <name type="scientific">Uabimicrobium amorphum</name>
    <dbReference type="NCBI Taxonomy" id="2596890"/>
    <lineage>
        <taxon>Bacteria</taxon>
        <taxon>Pseudomonadati</taxon>
        <taxon>Planctomycetota</taxon>
        <taxon>Candidatus Uabimicrobiia</taxon>
        <taxon>Candidatus Uabimicrobiales</taxon>
        <taxon>Candidatus Uabimicrobiaceae</taxon>
        <taxon>Candidatus Uabimicrobium</taxon>
    </lineage>
</organism>
<keyword evidence="10" id="KW-0902">Two-component regulatory system</keyword>
<dbReference type="InterPro" id="IPR050351">
    <property type="entry name" value="BphY/WalK/GraS-like"/>
</dbReference>
<dbReference type="GO" id="GO:0005886">
    <property type="term" value="C:plasma membrane"/>
    <property type="evidence" value="ECO:0007669"/>
    <property type="project" value="UniProtKB-SubCell"/>
</dbReference>
<sequence length="586" mass="66679">MRKLIWQLYPSYLLIICLSIVAVMLYISFSFKSFYLNKYEEELKIKALLVKPLITANFDNREAMAKICRRWREDVPLRITVISHDGNVIVDTDHDVSFMENHESRTEITTAKKNKRYGSAIRYSTTLQQNMMYVVVPIMRNTQIIAFIRVAIPTTDIDNVISTLIAKIIIVLILCAICAIIISLIVANKISGPIEELEQGAEKLAQGDLSTRLSVSKFKEISSLAETMNKMAAQLEHKIQQVVQQRNEHEAVLASMVEGVFAVDQHARILNMNQTAQTFLQVESTDIKGKSVEEVIRNEELKQLVKKAILSSDTIEEDILLGDKEKIVQTRGIILHDQGNNVIGTLVVMNDVTRLRKLEKMRREFVANVSHELRTPITSIKGFVETLMDSDLDDKPQVQRFLKIIARQADRLHFIIEDILTLSRIEQGVEIEEISLFPSSIREVLENAIQMCEVRAKEKHIDIFLKCPQEKMEGNINPELLEQAIINLIDNAVKYSPADRKIDVEVSKRESSLKIDVKDEGRGIPPEHIPRLFERFYRVDKARSRELGGTGLGLAIVKHIIIAHKGEIKVQSEIDKGSIFSIILPK</sequence>
<dbReference type="InterPro" id="IPR000014">
    <property type="entry name" value="PAS"/>
</dbReference>
<dbReference type="SUPFAM" id="SSF55785">
    <property type="entry name" value="PYP-like sensor domain (PAS domain)"/>
    <property type="match status" value="1"/>
</dbReference>
<keyword evidence="9" id="KW-0067">ATP-binding</keyword>
<name>A0A5S9INE6_UABAM</name>
<dbReference type="EC" id="2.7.13.3" evidence="3"/>
<dbReference type="CDD" id="cd00082">
    <property type="entry name" value="HisKA"/>
    <property type="match status" value="1"/>
</dbReference>
<evidence type="ECO:0000259" key="15">
    <source>
        <dbReference type="PROSITE" id="PS50112"/>
    </source>
</evidence>
<dbReference type="InterPro" id="IPR035965">
    <property type="entry name" value="PAS-like_dom_sf"/>
</dbReference>
<evidence type="ECO:0000313" key="17">
    <source>
        <dbReference type="EMBL" id="BBM83755.1"/>
    </source>
</evidence>
<feature type="domain" description="Histidine kinase" evidence="14">
    <location>
        <begin position="368"/>
        <end position="586"/>
    </location>
</feature>